<accession>A0ABY8B2K1</accession>
<dbReference type="RefSeq" id="WP_214687151.1">
    <property type="nucleotide sequence ID" value="NZ_CP109617.1"/>
</dbReference>
<organism evidence="1 2">
    <name type="scientific">Exiguobacterium profundum</name>
    <dbReference type="NCBI Taxonomy" id="307643"/>
    <lineage>
        <taxon>Bacteria</taxon>
        <taxon>Bacillati</taxon>
        <taxon>Bacillota</taxon>
        <taxon>Bacilli</taxon>
        <taxon>Bacillales</taxon>
        <taxon>Bacillales Family XII. Incertae Sedis</taxon>
        <taxon>Exiguobacterium</taxon>
    </lineage>
</organism>
<name>A0ABY8B2K1_9BACL</name>
<proteinExistence type="predicted"/>
<evidence type="ECO:0008006" key="3">
    <source>
        <dbReference type="Google" id="ProtNLM"/>
    </source>
</evidence>
<reference evidence="1 2" key="1">
    <citation type="submission" date="2022-10" db="EMBL/GenBank/DDBJ databases">
        <title>Complete genome sequence of Exiguobacterium profundum TSS-3 isolated from an extremely saline-alkaline spring located in Ixtapa, Chiapas-Mexico.</title>
        <authorList>
            <person name="Rincon-Rosales R."/>
            <person name="Rogel M.A."/>
            <person name="Rincon-Molina C.I."/>
            <person name="Guerrero G."/>
            <person name="Manzano-Gomez L.A."/>
            <person name="Lopez-Lopez A."/>
            <person name="Rincon Molina F.A."/>
            <person name="Martinez-Romero E."/>
        </authorList>
    </citation>
    <scope>NUCLEOTIDE SEQUENCE [LARGE SCALE GENOMIC DNA]</scope>
    <source>
        <strain evidence="1 2">TSS-3</strain>
    </source>
</reference>
<evidence type="ECO:0000313" key="1">
    <source>
        <dbReference type="EMBL" id="WED56150.1"/>
    </source>
</evidence>
<dbReference type="EMBL" id="CP109617">
    <property type="protein sequence ID" value="WED56150.1"/>
    <property type="molecule type" value="Genomic_DNA"/>
</dbReference>
<evidence type="ECO:0000313" key="2">
    <source>
        <dbReference type="Proteomes" id="UP001219957"/>
    </source>
</evidence>
<keyword evidence="2" id="KW-1185">Reference proteome</keyword>
<protein>
    <recommendedName>
        <fullName evidence="3">DUF1653 domain-containing protein</fullName>
    </recommendedName>
</protein>
<dbReference type="Proteomes" id="UP001219957">
    <property type="component" value="Chromosome"/>
</dbReference>
<sequence>MSKVVYSEKFGCYGVFRAWRIDPRTQQKIYAKTYGKKAWFIPVSELESDSNE</sequence>
<gene>
    <name evidence="1" type="ORF">OE059_04640</name>
</gene>